<dbReference type="InterPro" id="IPR044925">
    <property type="entry name" value="His-Me_finger_sf"/>
</dbReference>
<name>A0A7S2EJN0_TRICV</name>
<dbReference type="SUPFAM" id="SSF54060">
    <property type="entry name" value="His-Me finger endonucleases"/>
    <property type="match status" value="1"/>
</dbReference>
<sequence>MWLPSGINPSTLSSSKPQLQYAHKAIGVPPSVVMVPTHFFKAVAVVDEEEEVEGRETDTDGEPPHAAPSRPRMRKFAAFVLPNGAQGARSTHADPRKYLVRLSDLEAVSGMTFFPGLFSPAVANDKEGGMGTAPTKDLVDTLTESLWMEADNRDGQTVTSSSEGKEAGALPLLAEARIPKKRLQRLKDIRRSCADSHSVVHICSEQRCDHIWRRH</sequence>
<proteinExistence type="predicted"/>
<protein>
    <submittedName>
        <fullName evidence="2">Uncharacterized protein</fullName>
    </submittedName>
</protein>
<dbReference type="AlphaFoldDB" id="A0A7S2EJN0"/>
<dbReference type="EMBL" id="HBGO01017399">
    <property type="protein sequence ID" value="CAD9339008.1"/>
    <property type="molecule type" value="Transcribed_RNA"/>
</dbReference>
<gene>
    <name evidence="2" type="ORF">OSIN01602_LOCUS9932</name>
</gene>
<accession>A0A7S2EJN0</accession>
<dbReference type="Gene3D" id="3.40.570.10">
    <property type="entry name" value="Extracellular Endonuclease, subunit A"/>
    <property type="match status" value="1"/>
</dbReference>
<dbReference type="InterPro" id="IPR044929">
    <property type="entry name" value="DNA/RNA_non-sp_Endonuclease_sf"/>
</dbReference>
<feature type="region of interest" description="Disordered" evidence="1">
    <location>
        <begin position="48"/>
        <end position="70"/>
    </location>
</feature>
<organism evidence="2">
    <name type="scientific">Trieres chinensis</name>
    <name type="common">Marine centric diatom</name>
    <name type="synonym">Odontella sinensis</name>
    <dbReference type="NCBI Taxonomy" id="1514140"/>
    <lineage>
        <taxon>Eukaryota</taxon>
        <taxon>Sar</taxon>
        <taxon>Stramenopiles</taxon>
        <taxon>Ochrophyta</taxon>
        <taxon>Bacillariophyta</taxon>
        <taxon>Mediophyceae</taxon>
        <taxon>Biddulphiophycidae</taxon>
        <taxon>Eupodiscales</taxon>
        <taxon>Parodontellaceae</taxon>
        <taxon>Trieres</taxon>
    </lineage>
</organism>
<evidence type="ECO:0000256" key="1">
    <source>
        <dbReference type="SAM" id="MobiDB-lite"/>
    </source>
</evidence>
<reference evidence="2" key="1">
    <citation type="submission" date="2021-01" db="EMBL/GenBank/DDBJ databases">
        <authorList>
            <person name="Corre E."/>
            <person name="Pelletier E."/>
            <person name="Niang G."/>
            <person name="Scheremetjew M."/>
            <person name="Finn R."/>
            <person name="Kale V."/>
            <person name="Holt S."/>
            <person name="Cochrane G."/>
            <person name="Meng A."/>
            <person name="Brown T."/>
            <person name="Cohen L."/>
        </authorList>
    </citation>
    <scope>NUCLEOTIDE SEQUENCE</scope>
    <source>
        <strain evidence="2">Grunow 1884</strain>
    </source>
</reference>
<evidence type="ECO:0000313" key="2">
    <source>
        <dbReference type="EMBL" id="CAD9339008.1"/>
    </source>
</evidence>